<organism evidence="1 2">
    <name type="scientific">Eiseniibacteriota bacterium</name>
    <dbReference type="NCBI Taxonomy" id="2212470"/>
    <lineage>
        <taxon>Bacteria</taxon>
        <taxon>Candidatus Eiseniibacteriota</taxon>
    </lineage>
</organism>
<dbReference type="AlphaFoldDB" id="A0A937X6I4"/>
<evidence type="ECO:0000313" key="2">
    <source>
        <dbReference type="Proteomes" id="UP000748308"/>
    </source>
</evidence>
<comment type="caution">
    <text evidence="1">The sequence shown here is derived from an EMBL/GenBank/DDBJ whole genome shotgun (WGS) entry which is preliminary data.</text>
</comment>
<dbReference type="EMBL" id="VGIY01000015">
    <property type="protein sequence ID" value="MBM3316475.1"/>
    <property type="molecule type" value="Genomic_DNA"/>
</dbReference>
<sequence>MEPDIEYPYCPVSRQLCRAGKVWEDPAEKRQEAYCVFWHRKELRCVLRMIEFDLFNIARALDELRNR</sequence>
<name>A0A937X6I4_UNCEI</name>
<accession>A0A937X6I4</accession>
<reference evidence="1" key="1">
    <citation type="submission" date="2019-03" db="EMBL/GenBank/DDBJ databases">
        <title>Lake Tanganyika Metagenome-Assembled Genomes (MAGs).</title>
        <authorList>
            <person name="Tran P."/>
        </authorList>
    </citation>
    <scope>NUCLEOTIDE SEQUENCE</scope>
    <source>
        <strain evidence="1">M_DeepCast_400m_m2_100</strain>
    </source>
</reference>
<evidence type="ECO:0000313" key="1">
    <source>
        <dbReference type="EMBL" id="MBM3316475.1"/>
    </source>
</evidence>
<gene>
    <name evidence="1" type="ORF">FJY75_01355</name>
</gene>
<proteinExistence type="predicted"/>
<dbReference type="Proteomes" id="UP000748308">
    <property type="component" value="Unassembled WGS sequence"/>
</dbReference>
<protein>
    <submittedName>
        <fullName evidence="1">Uncharacterized protein</fullName>
    </submittedName>
</protein>